<accession>A0A4R6RH91</accession>
<dbReference type="GO" id="GO:0032259">
    <property type="term" value="P:methylation"/>
    <property type="evidence" value="ECO:0007669"/>
    <property type="project" value="UniProtKB-KW"/>
</dbReference>
<dbReference type="RefSeq" id="WP_133606822.1">
    <property type="nucleotide sequence ID" value="NZ_SNXW01000002.1"/>
</dbReference>
<dbReference type="GO" id="GO:0008757">
    <property type="term" value="F:S-adenosylmethionine-dependent methyltransferase activity"/>
    <property type="evidence" value="ECO:0007669"/>
    <property type="project" value="InterPro"/>
</dbReference>
<dbReference type="AlphaFoldDB" id="A0A4R6RH91"/>
<gene>
    <name evidence="2" type="ORF">EV672_102191</name>
</gene>
<dbReference type="EMBL" id="SNXW01000002">
    <property type="protein sequence ID" value="TDP85841.1"/>
    <property type="molecule type" value="Genomic_DNA"/>
</dbReference>
<keyword evidence="2" id="KW-0489">Methyltransferase</keyword>
<dbReference type="SUPFAM" id="SSF53335">
    <property type="entry name" value="S-adenosyl-L-methionine-dependent methyltransferases"/>
    <property type="match status" value="1"/>
</dbReference>
<keyword evidence="2" id="KW-0808">Transferase</keyword>
<sequence>MSHDIDRINLRTMRSAAVVAHYARPDELLPHERAALDEVCDEVRGGAILDIGVGGGRTVTALREVSTNYLGIDYSPEMVAASQARYPEVRFAHADARHMADIADASIDLAVFSCNGISMVGHGDRLAIMREVHRVLKPQGVFLFTTYNRNSPEASAGFCFPEFEASPNPARLLVRSIRHLRDTTISVVQRLRHLRHEVHTPEYAVINDKCHNHGVMLYYITLAQQRRQLQAAGFDANAPAYDCAGQRIVGDTTLDSMALIARKEAA</sequence>
<dbReference type="CDD" id="cd02440">
    <property type="entry name" value="AdoMet_MTases"/>
    <property type="match status" value="1"/>
</dbReference>
<dbReference type="Gene3D" id="3.40.50.150">
    <property type="entry name" value="Vaccinia Virus protein VP39"/>
    <property type="match status" value="1"/>
</dbReference>
<feature type="domain" description="Methyltransferase type 11" evidence="1">
    <location>
        <begin position="49"/>
        <end position="144"/>
    </location>
</feature>
<dbReference type="Proteomes" id="UP000294593">
    <property type="component" value="Unassembled WGS sequence"/>
</dbReference>
<name>A0A4R6RH91_9BURK</name>
<dbReference type="Pfam" id="PF08241">
    <property type="entry name" value="Methyltransf_11"/>
    <property type="match status" value="1"/>
</dbReference>
<protein>
    <submittedName>
        <fullName evidence="2">Methyltransferase family protein</fullName>
    </submittedName>
</protein>
<dbReference type="InterPro" id="IPR013216">
    <property type="entry name" value="Methyltransf_11"/>
</dbReference>
<dbReference type="InterPro" id="IPR029063">
    <property type="entry name" value="SAM-dependent_MTases_sf"/>
</dbReference>
<evidence type="ECO:0000259" key="1">
    <source>
        <dbReference type="Pfam" id="PF08241"/>
    </source>
</evidence>
<evidence type="ECO:0000313" key="3">
    <source>
        <dbReference type="Proteomes" id="UP000294593"/>
    </source>
</evidence>
<dbReference type="OrthoDB" id="9810247at2"/>
<proteinExistence type="predicted"/>
<organism evidence="2 3">
    <name type="scientific">Aquabacterium commune</name>
    <dbReference type="NCBI Taxonomy" id="70586"/>
    <lineage>
        <taxon>Bacteria</taxon>
        <taxon>Pseudomonadati</taxon>
        <taxon>Pseudomonadota</taxon>
        <taxon>Betaproteobacteria</taxon>
        <taxon>Burkholderiales</taxon>
        <taxon>Aquabacterium</taxon>
    </lineage>
</organism>
<reference evidence="2 3" key="1">
    <citation type="submission" date="2019-03" db="EMBL/GenBank/DDBJ databases">
        <title>Genomic Encyclopedia of Type Strains, Phase IV (KMG-IV): sequencing the most valuable type-strain genomes for metagenomic binning, comparative biology and taxonomic classification.</title>
        <authorList>
            <person name="Goeker M."/>
        </authorList>
    </citation>
    <scope>NUCLEOTIDE SEQUENCE [LARGE SCALE GENOMIC DNA]</scope>
    <source>
        <strain evidence="2 3">DSM 11901</strain>
    </source>
</reference>
<dbReference type="PANTHER" id="PTHR42912">
    <property type="entry name" value="METHYLTRANSFERASE"/>
    <property type="match status" value="1"/>
</dbReference>
<comment type="caution">
    <text evidence="2">The sequence shown here is derived from an EMBL/GenBank/DDBJ whole genome shotgun (WGS) entry which is preliminary data.</text>
</comment>
<dbReference type="InterPro" id="IPR050508">
    <property type="entry name" value="Methyltransf_Superfamily"/>
</dbReference>
<evidence type="ECO:0000313" key="2">
    <source>
        <dbReference type="EMBL" id="TDP85841.1"/>
    </source>
</evidence>
<keyword evidence="3" id="KW-1185">Reference proteome</keyword>